<feature type="transmembrane region" description="Helical" evidence="1">
    <location>
        <begin position="79"/>
        <end position="102"/>
    </location>
</feature>
<sequence>MRTVAILMCLALIFEIICLVWNFITFCACCWKRYIIHPLIVLSFITTAFLAVAVIIYATTYKGHIGQFTYQRDEYGFSFWLAVSALILAFIDMIVASLTVCLGERGL</sequence>
<dbReference type="Pfam" id="PF06653">
    <property type="entry name" value="Claudin_3"/>
    <property type="match status" value="1"/>
</dbReference>
<dbReference type="Gene3D" id="1.20.140.150">
    <property type="match status" value="1"/>
</dbReference>
<dbReference type="Proteomes" id="UP000053660">
    <property type="component" value="Unassembled WGS sequence"/>
</dbReference>
<feature type="transmembrane region" description="Helical" evidence="1">
    <location>
        <begin position="6"/>
        <end position="27"/>
    </location>
</feature>
<dbReference type="InterPro" id="IPR009545">
    <property type="entry name" value="Claudin-like"/>
</dbReference>
<organism evidence="2 3">
    <name type="scientific">Oesophagostomum dentatum</name>
    <name type="common">Nodular worm</name>
    <dbReference type="NCBI Taxonomy" id="61180"/>
    <lineage>
        <taxon>Eukaryota</taxon>
        <taxon>Metazoa</taxon>
        <taxon>Ecdysozoa</taxon>
        <taxon>Nematoda</taxon>
        <taxon>Chromadorea</taxon>
        <taxon>Rhabditida</taxon>
        <taxon>Rhabditina</taxon>
        <taxon>Rhabditomorpha</taxon>
        <taxon>Strongyloidea</taxon>
        <taxon>Strongylidae</taxon>
        <taxon>Oesophagostomum</taxon>
    </lineage>
</organism>
<keyword evidence="1" id="KW-0812">Transmembrane</keyword>
<keyword evidence="1" id="KW-0472">Membrane</keyword>
<dbReference type="PROSITE" id="PS51257">
    <property type="entry name" value="PROKAR_LIPOPROTEIN"/>
    <property type="match status" value="1"/>
</dbReference>
<feature type="transmembrane region" description="Helical" evidence="1">
    <location>
        <begin position="39"/>
        <end position="59"/>
    </location>
</feature>
<evidence type="ECO:0000256" key="1">
    <source>
        <dbReference type="SAM" id="Phobius"/>
    </source>
</evidence>
<reference evidence="2 3" key="1">
    <citation type="submission" date="2014-03" db="EMBL/GenBank/DDBJ databases">
        <title>Draft genome of the hookworm Oesophagostomum dentatum.</title>
        <authorList>
            <person name="Mitreva M."/>
        </authorList>
    </citation>
    <scope>NUCLEOTIDE SEQUENCE [LARGE SCALE GENOMIC DNA]</scope>
    <source>
        <strain evidence="2 3">OD-Hann</strain>
    </source>
</reference>
<dbReference type="AlphaFoldDB" id="A0A0B1SA78"/>
<dbReference type="OrthoDB" id="5823731at2759"/>
<dbReference type="PANTHER" id="PTHR37446">
    <property type="entry name" value="CLAUDIN-LIKE IN CAENORHABDITIS"/>
    <property type="match status" value="1"/>
</dbReference>
<keyword evidence="3" id="KW-1185">Reference proteome</keyword>
<evidence type="ECO:0000313" key="3">
    <source>
        <dbReference type="Proteomes" id="UP000053660"/>
    </source>
</evidence>
<dbReference type="PANTHER" id="PTHR37446:SF1">
    <property type="entry name" value="CLAUDIN"/>
    <property type="match status" value="1"/>
</dbReference>
<accession>A0A0B1SA78</accession>
<proteinExistence type="predicted"/>
<dbReference type="EMBL" id="KN601830">
    <property type="protein sequence ID" value="KHJ80110.1"/>
    <property type="molecule type" value="Genomic_DNA"/>
</dbReference>
<evidence type="ECO:0000313" key="2">
    <source>
        <dbReference type="EMBL" id="KHJ80110.1"/>
    </source>
</evidence>
<gene>
    <name evidence="2" type="ORF">OESDEN_20223</name>
</gene>
<keyword evidence="1" id="KW-1133">Transmembrane helix</keyword>
<protein>
    <submittedName>
        <fullName evidence="2">Uncharacterized protein</fullName>
    </submittedName>
</protein>
<name>A0A0B1SA78_OESDE</name>